<dbReference type="AlphaFoldDB" id="A0A1L9BIW8"/>
<feature type="signal peptide" evidence="1">
    <location>
        <begin position="1"/>
        <end position="26"/>
    </location>
</feature>
<keyword evidence="3" id="KW-1185">Reference proteome</keyword>
<dbReference type="OrthoDB" id="5511733at2"/>
<sequence length="158" mass="16963">MTTRTLVAPLMLSLSGLFFLPTEVRAQAPAPAATAQKLQVEVAVVLVSRNGSEVSPPELQKMKETFQKQNFNFTSFKRLSQQALEVGTQVPAEVKLPNGVTASLRLLRLQGDTATLRVDVPQLSAVDVELGREGAVYQRAGKHVGGELILVLSSPAAK</sequence>
<comment type="caution">
    <text evidence="2">The sequence shown here is derived from an EMBL/GenBank/DDBJ whole genome shotgun (WGS) entry which is preliminary data.</text>
</comment>
<evidence type="ECO:0000256" key="1">
    <source>
        <dbReference type="SAM" id="SignalP"/>
    </source>
</evidence>
<name>A0A1L9BIW8_9BACT</name>
<dbReference type="Proteomes" id="UP000182229">
    <property type="component" value="Unassembled WGS sequence"/>
</dbReference>
<reference evidence="3" key="1">
    <citation type="submission" date="2016-11" db="EMBL/GenBank/DDBJ databases">
        <authorList>
            <person name="Shukria A."/>
            <person name="Stevens D.C."/>
        </authorList>
    </citation>
    <scope>NUCLEOTIDE SEQUENCE [LARGE SCALE GENOMIC DNA]</scope>
    <source>
        <strain evidence="3">Cbfe23</strain>
    </source>
</reference>
<proteinExistence type="predicted"/>
<reference evidence="2 3" key="2">
    <citation type="submission" date="2016-12" db="EMBL/GenBank/DDBJ databases">
        <title>Draft Genome Sequence of Cystobacter ferrugineus Strain Cbfe23.</title>
        <authorList>
            <person name="Akbar S."/>
            <person name="Dowd S.E."/>
            <person name="Stevens D.C."/>
        </authorList>
    </citation>
    <scope>NUCLEOTIDE SEQUENCE [LARGE SCALE GENOMIC DNA]</scope>
    <source>
        <strain evidence="2 3">Cbfe23</strain>
    </source>
</reference>
<feature type="chain" id="PRO_5012928172" evidence="1">
    <location>
        <begin position="27"/>
        <end position="158"/>
    </location>
</feature>
<dbReference type="STRING" id="83449.BON30_03200"/>
<evidence type="ECO:0000313" key="2">
    <source>
        <dbReference type="EMBL" id="OJH42232.1"/>
    </source>
</evidence>
<dbReference type="EMBL" id="MPIN01000001">
    <property type="protein sequence ID" value="OJH42232.1"/>
    <property type="molecule type" value="Genomic_DNA"/>
</dbReference>
<organism evidence="2 3">
    <name type="scientific">Cystobacter ferrugineus</name>
    <dbReference type="NCBI Taxonomy" id="83449"/>
    <lineage>
        <taxon>Bacteria</taxon>
        <taxon>Pseudomonadati</taxon>
        <taxon>Myxococcota</taxon>
        <taxon>Myxococcia</taxon>
        <taxon>Myxococcales</taxon>
        <taxon>Cystobacterineae</taxon>
        <taxon>Archangiaceae</taxon>
        <taxon>Cystobacter</taxon>
    </lineage>
</organism>
<keyword evidence="1" id="KW-0732">Signal</keyword>
<protein>
    <submittedName>
        <fullName evidence="2">Uncharacterized protein</fullName>
    </submittedName>
</protein>
<accession>A0A1L9BIW8</accession>
<evidence type="ECO:0000313" key="3">
    <source>
        <dbReference type="Proteomes" id="UP000182229"/>
    </source>
</evidence>
<dbReference type="RefSeq" id="WP_071896321.1">
    <property type="nucleotide sequence ID" value="NZ_MPIN01000001.1"/>
</dbReference>
<gene>
    <name evidence="2" type="ORF">BON30_03200</name>
</gene>